<evidence type="ECO:0000256" key="1">
    <source>
        <dbReference type="SAM" id="MobiDB-lite"/>
    </source>
</evidence>
<organism evidence="2">
    <name type="scientific">bioreactor metagenome</name>
    <dbReference type="NCBI Taxonomy" id="1076179"/>
    <lineage>
        <taxon>unclassified sequences</taxon>
        <taxon>metagenomes</taxon>
        <taxon>ecological metagenomes</taxon>
    </lineage>
</organism>
<protein>
    <submittedName>
        <fullName evidence="2">Uncharacterized protein</fullName>
    </submittedName>
</protein>
<gene>
    <name evidence="2" type="ORF">SDC9_154557</name>
</gene>
<feature type="region of interest" description="Disordered" evidence="1">
    <location>
        <begin position="128"/>
        <end position="157"/>
    </location>
</feature>
<accession>A0A645EZ31</accession>
<proteinExistence type="predicted"/>
<sequence>MQGADGLSWYAMTPHAQSPQFEGGAAAGEYNQALFGQFMPGYDQSVVSVDSSRAGDGMLEVRHSDGSGTAFYDRTMYQPPRGDYHVFEDSRGSQWYAIPGTPAVERRPVYEDGKPVYDGGDLRTVNVESVRYKTTPARFSGPDQRPKDERKAPKKKN</sequence>
<evidence type="ECO:0000313" key="2">
    <source>
        <dbReference type="EMBL" id="MPN07291.1"/>
    </source>
</evidence>
<name>A0A645EZ31_9ZZZZ</name>
<dbReference type="AlphaFoldDB" id="A0A645EZ31"/>
<reference evidence="2" key="1">
    <citation type="submission" date="2019-08" db="EMBL/GenBank/DDBJ databases">
        <authorList>
            <person name="Kucharzyk K."/>
            <person name="Murdoch R.W."/>
            <person name="Higgins S."/>
            <person name="Loffler F."/>
        </authorList>
    </citation>
    <scope>NUCLEOTIDE SEQUENCE</scope>
</reference>
<dbReference type="EMBL" id="VSSQ01053249">
    <property type="protein sequence ID" value="MPN07291.1"/>
    <property type="molecule type" value="Genomic_DNA"/>
</dbReference>
<comment type="caution">
    <text evidence="2">The sequence shown here is derived from an EMBL/GenBank/DDBJ whole genome shotgun (WGS) entry which is preliminary data.</text>
</comment>